<gene>
    <name evidence="1" type="ORF">IPH26_23000</name>
</gene>
<organism evidence="1 2">
    <name type="scientific">Candidatus Methylophosphatis roskildensis</name>
    <dbReference type="NCBI Taxonomy" id="2899263"/>
    <lineage>
        <taxon>Bacteria</taxon>
        <taxon>Pseudomonadati</taxon>
        <taxon>Pseudomonadota</taxon>
        <taxon>Betaproteobacteria</taxon>
        <taxon>Nitrosomonadales</taxon>
        <taxon>Sterolibacteriaceae</taxon>
        <taxon>Candidatus Methylophosphatis</taxon>
    </lineage>
</organism>
<name>A0A9D7E8L3_9PROT</name>
<dbReference type="Pfam" id="PF11749">
    <property type="entry name" value="DUF3305"/>
    <property type="match status" value="1"/>
</dbReference>
<proteinExistence type="predicted"/>
<dbReference type="AlphaFoldDB" id="A0A9D7E8L3"/>
<sequence>MGGYRRAAVVGTAEAAPRRLHELAKEQWLHGACRIELFIDEAENYLLNDRRRAAYSVMWRREVSDRSWRASAPRR</sequence>
<dbReference type="EMBL" id="JADJEV010000005">
    <property type="protein sequence ID" value="MBK6975681.1"/>
    <property type="molecule type" value="Genomic_DNA"/>
</dbReference>
<reference evidence="1" key="1">
    <citation type="submission" date="2020-10" db="EMBL/GenBank/DDBJ databases">
        <title>Connecting structure to function with the recovery of over 1000 high-quality activated sludge metagenome-assembled genomes encoding full-length rRNA genes using long-read sequencing.</title>
        <authorList>
            <person name="Singleton C.M."/>
            <person name="Petriglieri F."/>
            <person name="Kristensen J.M."/>
            <person name="Kirkegaard R.H."/>
            <person name="Michaelsen T.Y."/>
            <person name="Andersen M.H."/>
            <person name="Karst S.M."/>
            <person name="Dueholm M.S."/>
            <person name="Nielsen P.H."/>
            <person name="Albertsen M."/>
        </authorList>
    </citation>
    <scope>NUCLEOTIDE SEQUENCE</scope>
    <source>
        <strain evidence="1">Bjer_18-Q3-R1-45_BAT3C.347</strain>
    </source>
</reference>
<comment type="caution">
    <text evidence="1">The sequence shown here is derived from an EMBL/GenBank/DDBJ whole genome shotgun (WGS) entry which is preliminary data.</text>
</comment>
<protein>
    <submittedName>
        <fullName evidence="1">DUF3305 domain-containing protein</fullName>
    </submittedName>
</protein>
<dbReference type="Proteomes" id="UP000807785">
    <property type="component" value="Unassembled WGS sequence"/>
</dbReference>
<evidence type="ECO:0000313" key="2">
    <source>
        <dbReference type="Proteomes" id="UP000807785"/>
    </source>
</evidence>
<accession>A0A9D7E8L3</accession>
<evidence type="ECO:0000313" key="1">
    <source>
        <dbReference type="EMBL" id="MBK6975681.1"/>
    </source>
</evidence>
<dbReference type="InterPro" id="IPR021736">
    <property type="entry name" value="DUF3305"/>
</dbReference>